<dbReference type="EMBL" id="MUKB01000096">
    <property type="protein sequence ID" value="OPX17640.1"/>
    <property type="molecule type" value="Genomic_DNA"/>
</dbReference>
<accession>A0A1V4QE58</accession>
<protein>
    <recommendedName>
        <fullName evidence="4">VanZ-like domain-containing protein</fullName>
    </recommendedName>
</protein>
<name>A0A1V4QE58_UNCW3</name>
<organism evidence="2 3">
    <name type="scientific">candidate division WOR-3 bacterium 4484_100</name>
    <dbReference type="NCBI Taxonomy" id="1936077"/>
    <lineage>
        <taxon>Bacteria</taxon>
        <taxon>Bacteria division WOR-3</taxon>
    </lineage>
</organism>
<keyword evidence="1" id="KW-0732">Signal</keyword>
<feature type="chain" id="PRO_5012641147" description="VanZ-like domain-containing protein" evidence="1">
    <location>
        <begin position="19"/>
        <end position="124"/>
    </location>
</feature>
<gene>
    <name evidence="2" type="ORF">BXT86_05400</name>
</gene>
<evidence type="ECO:0000313" key="3">
    <source>
        <dbReference type="Proteomes" id="UP000191663"/>
    </source>
</evidence>
<proteinExistence type="predicted"/>
<dbReference type="Proteomes" id="UP000191663">
    <property type="component" value="Unassembled WGS sequence"/>
</dbReference>
<evidence type="ECO:0000256" key="1">
    <source>
        <dbReference type="SAM" id="SignalP"/>
    </source>
</evidence>
<reference evidence="3" key="1">
    <citation type="submission" date="2017-01" db="EMBL/GenBank/DDBJ databases">
        <title>Novel pathways for hydrocarbon cycling and metabolic interdependencies in hydrothermal sediment communities.</title>
        <authorList>
            <person name="Dombrowski N."/>
            <person name="Seitz K."/>
            <person name="Teske A."/>
            <person name="Baker B."/>
        </authorList>
    </citation>
    <scope>NUCLEOTIDE SEQUENCE [LARGE SCALE GENOMIC DNA]</scope>
</reference>
<sequence>MTYYIFIAFILTAGYNSAADSSDTTIIKDTTKVRYKKTIHDPWFSQDKFLHFSACAALPGLTYHLYVCRWKRDEHLGRVYAVSLTAVLGLSKEIYDKKKKGQFSWRDLCWDGLGLLAGYLLFIY</sequence>
<dbReference type="AlphaFoldDB" id="A0A1V4QE58"/>
<evidence type="ECO:0008006" key="4">
    <source>
        <dbReference type="Google" id="ProtNLM"/>
    </source>
</evidence>
<evidence type="ECO:0000313" key="2">
    <source>
        <dbReference type="EMBL" id="OPX17640.1"/>
    </source>
</evidence>
<feature type="signal peptide" evidence="1">
    <location>
        <begin position="1"/>
        <end position="18"/>
    </location>
</feature>
<comment type="caution">
    <text evidence="2">The sequence shown here is derived from an EMBL/GenBank/DDBJ whole genome shotgun (WGS) entry which is preliminary data.</text>
</comment>